<dbReference type="AlphaFoldDB" id="A0A9W5F1G8"/>
<evidence type="ECO:0000313" key="1">
    <source>
        <dbReference type="EMBL" id="CUW97782.1"/>
    </source>
</evidence>
<name>A0A9W5F1G8_9HYPH</name>
<protein>
    <submittedName>
        <fullName evidence="1">Uncharacterized protein</fullName>
    </submittedName>
</protein>
<gene>
    <name evidence="1" type="ORF">AGR2A_Lc40009</name>
</gene>
<keyword evidence="2" id="KW-1185">Reference proteome</keyword>
<organism evidence="1 2">
    <name type="scientific">Agrobacterium genomosp. 2 str. CFBP 5494</name>
    <dbReference type="NCBI Taxonomy" id="1183436"/>
    <lineage>
        <taxon>Bacteria</taxon>
        <taxon>Pseudomonadati</taxon>
        <taxon>Pseudomonadota</taxon>
        <taxon>Alphaproteobacteria</taxon>
        <taxon>Hyphomicrobiales</taxon>
        <taxon>Rhizobiaceae</taxon>
        <taxon>Rhizobium/Agrobacterium group</taxon>
        <taxon>Agrobacterium</taxon>
        <taxon>Agrobacterium tumefaciens complex</taxon>
    </lineage>
</organism>
<dbReference type="EMBL" id="FBVY01000033">
    <property type="protein sequence ID" value="CUW97782.1"/>
    <property type="molecule type" value="Genomic_DNA"/>
</dbReference>
<dbReference type="Proteomes" id="UP000191933">
    <property type="component" value="Unassembled WGS sequence"/>
</dbReference>
<accession>A0A9W5F1G8</accession>
<evidence type="ECO:0000313" key="2">
    <source>
        <dbReference type="Proteomes" id="UP000191933"/>
    </source>
</evidence>
<comment type="caution">
    <text evidence="1">The sequence shown here is derived from an EMBL/GenBank/DDBJ whole genome shotgun (WGS) entry which is preliminary data.</text>
</comment>
<reference evidence="1 2" key="1">
    <citation type="submission" date="2016-01" db="EMBL/GenBank/DDBJ databases">
        <authorList>
            <person name="Regsiter A."/>
            <person name="william w."/>
        </authorList>
    </citation>
    <scope>NUCLEOTIDE SEQUENCE [LARGE SCALE GENOMIC DNA]</scope>
    <source>
        <strain evidence="1 2">CFBP 5494</strain>
    </source>
</reference>
<proteinExistence type="predicted"/>
<sequence>MMLHYADQPEMQPRPSLGWTFLEMLY</sequence>